<reference evidence="1" key="1">
    <citation type="submission" date="2021-02" db="EMBL/GenBank/DDBJ databases">
        <authorList>
            <person name="Nowell W R."/>
        </authorList>
    </citation>
    <scope>NUCLEOTIDE SEQUENCE</scope>
    <source>
        <strain evidence="1">Ploen Becks lab</strain>
    </source>
</reference>
<dbReference type="Proteomes" id="UP000663879">
    <property type="component" value="Unassembled WGS sequence"/>
</dbReference>
<gene>
    <name evidence="1" type="ORF">OXX778_LOCUS21973</name>
</gene>
<keyword evidence="2" id="KW-1185">Reference proteome</keyword>
<accession>A0A814QFF7</accession>
<dbReference type="AlphaFoldDB" id="A0A814QFF7"/>
<evidence type="ECO:0000313" key="2">
    <source>
        <dbReference type="Proteomes" id="UP000663879"/>
    </source>
</evidence>
<protein>
    <submittedName>
        <fullName evidence="1">Uncharacterized protein</fullName>
    </submittedName>
</protein>
<proteinExistence type="predicted"/>
<name>A0A814QFF7_9BILA</name>
<sequence length="67" mass="7868">MSECYQNTYRNSSYYHASDDDLYISNVPEKEFTKSSNAKKEIHVVPSEIKKNYDNPDENIQKLGMKM</sequence>
<evidence type="ECO:0000313" key="1">
    <source>
        <dbReference type="EMBL" id="CAF1119261.1"/>
    </source>
</evidence>
<organism evidence="1 2">
    <name type="scientific">Brachionus calyciflorus</name>
    <dbReference type="NCBI Taxonomy" id="104777"/>
    <lineage>
        <taxon>Eukaryota</taxon>
        <taxon>Metazoa</taxon>
        <taxon>Spiralia</taxon>
        <taxon>Gnathifera</taxon>
        <taxon>Rotifera</taxon>
        <taxon>Eurotatoria</taxon>
        <taxon>Monogononta</taxon>
        <taxon>Pseudotrocha</taxon>
        <taxon>Ploima</taxon>
        <taxon>Brachionidae</taxon>
        <taxon>Brachionus</taxon>
    </lineage>
</organism>
<comment type="caution">
    <text evidence="1">The sequence shown here is derived from an EMBL/GenBank/DDBJ whole genome shotgun (WGS) entry which is preliminary data.</text>
</comment>
<dbReference type="EMBL" id="CAJNOC010008684">
    <property type="protein sequence ID" value="CAF1119261.1"/>
    <property type="molecule type" value="Genomic_DNA"/>
</dbReference>